<dbReference type="InterPro" id="IPR005624">
    <property type="entry name" value="PduO/GlcC-like"/>
</dbReference>
<organism evidence="2">
    <name type="scientific">Acidicaldus sp</name>
    <dbReference type="NCBI Taxonomy" id="1872105"/>
    <lineage>
        <taxon>Bacteria</taxon>
        <taxon>Pseudomonadati</taxon>
        <taxon>Pseudomonadota</taxon>
        <taxon>Alphaproteobacteria</taxon>
        <taxon>Acetobacterales</taxon>
        <taxon>Acetobacteraceae</taxon>
        <taxon>Acidicaldus</taxon>
    </lineage>
</organism>
<sequence length="168" mass="17343">MSKIRPTLAFLLVLAAPAAFADALPAGVPEEMPFNIPYGAPITLAEAKALAAAAEAEAMQHHWKMAISIVAPDGSLVYFEKMDDTQIGSVAISQHKARAAALFRRPTKVFQDAADGGHPYVLALDGAIAVEGGFPLVKDGKLIGAIGCSGGMSVQDGVTCKAALATLK</sequence>
<dbReference type="SUPFAM" id="SSF143744">
    <property type="entry name" value="GlcG-like"/>
    <property type="match status" value="1"/>
</dbReference>
<feature type="signal peptide" evidence="1">
    <location>
        <begin position="1"/>
        <end position="21"/>
    </location>
</feature>
<evidence type="ECO:0000313" key="2">
    <source>
        <dbReference type="EMBL" id="HGC42457.1"/>
    </source>
</evidence>
<dbReference type="InterPro" id="IPR038084">
    <property type="entry name" value="PduO/GlcC-like_sf"/>
</dbReference>
<accession>A0A8J4M595</accession>
<evidence type="ECO:0000256" key="1">
    <source>
        <dbReference type="SAM" id="SignalP"/>
    </source>
</evidence>
<dbReference type="AlphaFoldDB" id="A0A8J4M595"/>
<dbReference type="InterPro" id="IPR052517">
    <property type="entry name" value="GlcG_carb_metab_protein"/>
</dbReference>
<dbReference type="Gene3D" id="3.30.450.150">
    <property type="entry name" value="Haem-degrading domain"/>
    <property type="match status" value="1"/>
</dbReference>
<dbReference type="PANTHER" id="PTHR34309">
    <property type="entry name" value="SLR1406 PROTEIN"/>
    <property type="match status" value="1"/>
</dbReference>
<reference evidence="2" key="1">
    <citation type="journal article" date="2020" name="mSystems">
        <title>Genome- and Community-Level Interaction Insights into Carbon Utilization and Element Cycling Functions of Hydrothermarchaeota in Hydrothermal Sediment.</title>
        <authorList>
            <person name="Zhou Z."/>
            <person name="Liu Y."/>
            <person name="Xu W."/>
            <person name="Pan J."/>
            <person name="Luo Z.H."/>
            <person name="Li M."/>
        </authorList>
    </citation>
    <scope>NUCLEOTIDE SEQUENCE</scope>
    <source>
        <strain evidence="2">SpSt-997</strain>
    </source>
</reference>
<dbReference type="Pfam" id="PF03928">
    <property type="entry name" value="HbpS-like"/>
    <property type="match status" value="1"/>
</dbReference>
<protein>
    <submittedName>
        <fullName evidence="2">Heme-binding protein</fullName>
    </submittedName>
</protein>
<dbReference type="EMBL" id="DTQM01000086">
    <property type="protein sequence ID" value="HGC42457.1"/>
    <property type="molecule type" value="Genomic_DNA"/>
</dbReference>
<gene>
    <name evidence="2" type="ORF">ENY07_04420</name>
</gene>
<comment type="caution">
    <text evidence="2">The sequence shown here is derived from an EMBL/GenBank/DDBJ whole genome shotgun (WGS) entry which is preliminary data.</text>
</comment>
<name>A0A8J4M595_9PROT</name>
<keyword evidence="1" id="KW-0732">Signal</keyword>
<dbReference type="PANTHER" id="PTHR34309:SF1">
    <property type="entry name" value="PROTEIN GLCG"/>
    <property type="match status" value="1"/>
</dbReference>
<proteinExistence type="predicted"/>
<feature type="chain" id="PRO_5035174276" evidence="1">
    <location>
        <begin position="22"/>
        <end position="168"/>
    </location>
</feature>